<dbReference type="Gene3D" id="3.40.50.150">
    <property type="entry name" value="Vaccinia Virus protein VP39"/>
    <property type="match status" value="1"/>
</dbReference>
<proteinExistence type="predicted"/>
<dbReference type="InterPro" id="IPR029063">
    <property type="entry name" value="SAM-dependent_MTases_sf"/>
</dbReference>
<organism evidence="1 2">
    <name type="scientific">Kingella bonacorsii</name>
    <dbReference type="NCBI Taxonomy" id="2796361"/>
    <lineage>
        <taxon>Bacteria</taxon>
        <taxon>Pseudomonadati</taxon>
        <taxon>Pseudomonadota</taxon>
        <taxon>Betaproteobacteria</taxon>
        <taxon>Neisseriales</taxon>
        <taxon>Neisseriaceae</taxon>
        <taxon>Kingella</taxon>
    </lineage>
</organism>
<evidence type="ECO:0008006" key="3">
    <source>
        <dbReference type="Google" id="ProtNLM"/>
    </source>
</evidence>
<name>A0ABS1BR83_9NEIS</name>
<dbReference type="RefSeq" id="WP_200521812.1">
    <property type="nucleotide sequence ID" value="NZ_JAEHNZ010000001.1"/>
</dbReference>
<evidence type="ECO:0000313" key="1">
    <source>
        <dbReference type="EMBL" id="MBK0395779.1"/>
    </source>
</evidence>
<keyword evidence="2" id="KW-1185">Reference proteome</keyword>
<protein>
    <recommendedName>
        <fullName evidence="3">Methyltransferase domain</fullName>
    </recommendedName>
</protein>
<sequence length="239" mass="26150">MNSRNLCAWLAGDGLGRFVWQEEWGFFQAALGERVWRDVLCLGDGGRLAAAGVKALPAFSGCLDAVLQCDALPADVVASAGRLPWRDESFDCVLAPHLPDGDAPLLLALAELFRVVQPLGAVLVTGLNPHSVWRWWRDEGLPDVRNGVSFNRLRRLARMVGWQVGGGRFMVHLPPVGQPENWQLVETAGQLLWARNAAVYGVVLSKRGGCGWGGMWNGRGILREWCCRGCKCGFQAALM</sequence>
<dbReference type="Proteomes" id="UP000614058">
    <property type="component" value="Unassembled WGS sequence"/>
</dbReference>
<evidence type="ECO:0000313" key="2">
    <source>
        <dbReference type="Proteomes" id="UP000614058"/>
    </source>
</evidence>
<gene>
    <name evidence="1" type="ORF">JDW22_04075</name>
</gene>
<comment type="caution">
    <text evidence="1">The sequence shown here is derived from an EMBL/GenBank/DDBJ whole genome shotgun (WGS) entry which is preliminary data.</text>
</comment>
<dbReference type="EMBL" id="JAEHNZ010000001">
    <property type="protein sequence ID" value="MBK0395779.1"/>
    <property type="molecule type" value="Genomic_DNA"/>
</dbReference>
<accession>A0ABS1BR83</accession>
<dbReference type="SUPFAM" id="SSF53335">
    <property type="entry name" value="S-adenosyl-L-methionine-dependent methyltransferases"/>
    <property type="match status" value="1"/>
</dbReference>
<reference evidence="1 2" key="1">
    <citation type="journal article" date="2021" name="Pathogens">
        <title>Isolation and Characterization of Kingella bonacorsii sp. nov., A Novel Kingella Species Detected in a Stable Periodontitis Subject.</title>
        <authorList>
            <person name="Antezack A."/>
            <person name="Boxberger M."/>
            <person name="Rolland C."/>
            <person name="Monnet-Corti V."/>
            <person name="La Scola B."/>
        </authorList>
    </citation>
    <scope>NUCLEOTIDE SEQUENCE [LARGE SCALE GENOMIC DNA]</scope>
    <source>
        <strain evidence="1 2">Marseille-Q4569</strain>
    </source>
</reference>